<dbReference type="InterPro" id="IPR012400">
    <property type="entry name" value="Long_Oxdase"/>
</dbReference>
<dbReference type="EMBL" id="JANAVB010029819">
    <property type="protein sequence ID" value="KAJ6814123.1"/>
    <property type="molecule type" value="Genomic_DNA"/>
</dbReference>
<comment type="function">
    <text evidence="5">Long-chain fatty alcohol oxidase involved in the omega-oxidation pathway of lipid degradation.</text>
</comment>
<evidence type="ECO:0000256" key="1">
    <source>
        <dbReference type="ARBA" id="ARBA00010790"/>
    </source>
</evidence>
<gene>
    <name evidence="8" type="ORF">M6B38_139520</name>
</gene>
<evidence type="ECO:0000256" key="4">
    <source>
        <dbReference type="ARBA" id="ARBA00023002"/>
    </source>
</evidence>
<dbReference type="EC" id="1.1.3.20" evidence="5"/>
<feature type="binding site" evidence="6">
    <location>
        <begin position="274"/>
        <end position="289"/>
    </location>
    <ligand>
        <name>FAD</name>
        <dbReference type="ChEBI" id="CHEBI:57692"/>
    </ligand>
</feature>
<protein>
    <recommendedName>
        <fullName evidence="5">Long-chain-alcohol oxidase</fullName>
        <ecNumber evidence="5">1.1.3.20</ecNumber>
    </recommendedName>
</protein>
<dbReference type="PANTHER" id="PTHR46056">
    <property type="entry name" value="LONG-CHAIN-ALCOHOL OXIDASE"/>
    <property type="match status" value="1"/>
</dbReference>
<dbReference type="Pfam" id="PF00732">
    <property type="entry name" value="GMC_oxred_N"/>
    <property type="match status" value="1"/>
</dbReference>
<proteinExistence type="inferred from homology"/>
<dbReference type="AlphaFoldDB" id="A0AAX6FD40"/>
<evidence type="ECO:0000256" key="3">
    <source>
        <dbReference type="ARBA" id="ARBA00022827"/>
    </source>
</evidence>
<keyword evidence="9" id="KW-1185">Reference proteome</keyword>
<keyword evidence="2" id="KW-0285">Flavoprotein</keyword>
<evidence type="ECO:0000313" key="8">
    <source>
        <dbReference type="EMBL" id="KAJ6814123.1"/>
    </source>
</evidence>
<dbReference type="GO" id="GO:0016020">
    <property type="term" value="C:membrane"/>
    <property type="evidence" value="ECO:0007669"/>
    <property type="project" value="UniProtKB-SubCell"/>
</dbReference>
<dbReference type="SUPFAM" id="SSF51905">
    <property type="entry name" value="FAD/NAD(P)-binding domain"/>
    <property type="match status" value="1"/>
</dbReference>
<comment type="subcellular location">
    <subcellularLocation>
        <location evidence="5">Membrane</location>
    </subcellularLocation>
</comment>
<name>A0AAX6FD40_IRIPA</name>
<comment type="similarity">
    <text evidence="1 5">Belongs to the GMC oxidoreductase family.</text>
</comment>
<evidence type="ECO:0000313" key="9">
    <source>
        <dbReference type="Proteomes" id="UP001140949"/>
    </source>
</evidence>
<comment type="caution">
    <text evidence="8">The sequence shown here is derived from an EMBL/GenBank/DDBJ whole genome shotgun (WGS) entry which is preliminary data.</text>
</comment>
<comment type="catalytic activity">
    <reaction evidence="5">
        <text>a long-chain primary fatty alcohol + O2 = a long-chain fatty aldehyde + H2O2</text>
        <dbReference type="Rhea" id="RHEA:22756"/>
        <dbReference type="ChEBI" id="CHEBI:15379"/>
        <dbReference type="ChEBI" id="CHEBI:16240"/>
        <dbReference type="ChEBI" id="CHEBI:17176"/>
        <dbReference type="ChEBI" id="CHEBI:77396"/>
        <dbReference type="EC" id="1.1.3.20"/>
    </reaction>
</comment>
<evidence type="ECO:0000256" key="6">
    <source>
        <dbReference type="PIRSR" id="PIRSR028937-2"/>
    </source>
</evidence>
<keyword evidence="4 5" id="KW-0560">Oxidoreductase</keyword>
<accession>A0AAX6FD40</accession>
<dbReference type="InterPro" id="IPR000172">
    <property type="entry name" value="GMC_OxRdtase_N"/>
</dbReference>
<dbReference type="GO" id="GO:0050660">
    <property type="term" value="F:flavin adenine dinucleotide binding"/>
    <property type="evidence" value="ECO:0007669"/>
    <property type="project" value="InterPro"/>
</dbReference>
<dbReference type="Gene3D" id="3.50.50.60">
    <property type="entry name" value="FAD/NAD(P)-binding domain"/>
    <property type="match status" value="1"/>
</dbReference>
<sequence>MEAAMSPLYAKKALLGSPAVDLEAALQDAMGVKAQAVVSNRLTRREMDSLTAIGDTLLPSIDVTATTDQDESVRCFYQTSASMLGTHEASGEYLAKLRHAMQGLLRLTLWMLSTWIGTFFVCGAMNVSSRFPYVHKFSDLDPERRERIVLWWANNPCYLYRELFRGVKSVVALTYFTQVNEKQENPTWKALGYCGPDPEHIKKQLESADDEGSCSERLGPLHRAVVYMQDPKDTLYSTLSQAGLSLITTRPPPRHKCPYIAKTPQNKPITTIQCDAVIVGSGSGGGVVAGVLAQAGYKVIVLEKGNYNARSNLTLLEGHTVKSMYECNGLLATDDTGVMILAGSTVGGGSAINWSASIRTPDHVISEWRNQHELELFGSDAYEAALRTVCDRMGVQSEFNEENLNNSVLRRGCTELGYPVKNIPRNSTADHYCGWCCFGCRDGRKKGTLETWLVDMAESGNGVILPGCQAIKVLHEDRGRKRNVATGVVFEYDNHWSGEKETCIIESKVTVAACGALNTPVLLKRSGLRNANIGKNLHLHPVVMAGDTSPQQLPRRQKLARRLATKGAS</sequence>
<keyword evidence="5" id="KW-0472">Membrane</keyword>
<dbReference type="Proteomes" id="UP001140949">
    <property type="component" value="Unassembled WGS sequence"/>
</dbReference>
<dbReference type="PIRSF" id="PIRSF028937">
    <property type="entry name" value="Lg_Ch_AO"/>
    <property type="match status" value="1"/>
</dbReference>
<feature type="domain" description="Glucose-methanol-choline oxidoreductase N-terminal" evidence="7">
    <location>
        <begin position="322"/>
        <end position="542"/>
    </location>
</feature>
<reference evidence="8" key="2">
    <citation type="submission" date="2023-04" db="EMBL/GenBank/DDBJ databases">
        <authorList>
            <person name="Bruccoleri R.E."/>
            <person name="Oakeley E.J."/>
            <person name="Faust A.-M."/>
            <person name="Dessus-Babus S."/>
            <person name="Altorfer M."/>
            <person name="Burckhardt D."/>
            <person name="Oertli M."/>
            <person name="Naumann U."/>
            <person name="Petersen F."/>
            <person name="Wong J."/>
        </authorList>
    </citation>
    <scope>NUCLEOTIDE SEQUENCE</scope>
    <source>
        <strain evidence="8">GSM-AAB239-AS_SAM_17_03QT</strain>
        <tissue evidence="8">Leaf</tissue>
    </source>
</reference>
<reference evidence="8" key="1">
    <citation type="journal article" date="2023" name="GigaByte">
        <title>Genome assembly of the bearded iris, Iris pallida Lam.</title>
        <authorList>
            <person name="Bruccoleri R.E."/>
            <person name="Oakeley E.J."/>
            <person name="Faust A.M.E."/>
            <person name="Altorfer M."/>
            <person name="Dessus-Babus S."/>
            <person name="Burckhardt D."/>
            <person name="Oertli M."/>
            <person name="Naumann U."/>
            <person name="Petersen F."/>
            <person name="Wong J."/>
        </authorList>
    </citation>
    <scope>NUCLEOTIDE SEQUENCE</scope>
    <source>
        <strain evidence="8">GSM-AAB239-AS_SAM_17_03QT</strain>
    </source>
</reference>
<dbReference type="PANTHER" id="PTHR46056:SF4">
    <property type="entry name" value="LONG-CHAIN-ALCOHOL OXIDASE FAO4A"/>
    <property type="match status" value="1"/>
</dbReference>
<evidence type="ECO:0000259" key="7">
    <source>
        <dbReference type="Pfam" id="PF00732"/>
    </source>
</evidence>
<dbReference type="GO" id="GO:0046577">
    <property type="term" value="F:long-chain-alcohol oxidase activity"/>
    <property type="evidence" value="ECO:0007669"/>
    <property type="project" value="UniProtKB-EC"/>
</dbReference>
<organism evidence="8 9">
    <name type="scientific">Iris pallida</name>
    <name type="common">Sweet iris</name>
    <dbReference type="NCBI Taxonomy" id="29817"/>
    <lineage>
        <taxon>Eukaryota</taxon>
        <taxon>Viridiplantae</taxon>
        <taxon>Streptophyta</taxon>
        <taxon>Embryophyta</taxon>
        <taxon>Tracheophyta</taxon>
        <taxon>Spermatophyta</taxon>
        <taxon>Magnoliopsida</taxon>
        <taxon>Liliopsida</taxon>
        <taxon>Asparagales</taxon>
        <taxon>Iridaceae</taxon>
        <taxon>Iridoideae</taxon>
        <taxon>Irideae</taxon>
        <taxon>Iris</taxon>
    </lineage>
</organism>
<evidence type="ECO:0000256" key="5">
    <source>
        <dbReference type="PIRNR" id="PIRNR028937"/>
    </source>
</evidence>
<keyword evidence="3 6" id="KW-0274">FAD</keyword>
<evidence type="ECO:0000256" key="2">
    <source>
        <dbReference type="ARBA" id="ARBA00022630"/>
    </source>
</evidence>
<dbReference type="InterPro" id="IPR036188">
    <property type="entry name" value="FAD/NAD-bd_sf"/>
</dbReference>